<protein>
    <submittedName>
        <fullName evidence="2">Uncharacterized protein</fullName>
    </submittedName>
</protein>
<dbReference type="InterPro" id="IPR045502">
    <property type="entry name" value="DUF6489"/>
</dbReference>
<evidence type="ECO:0000313" key="2">
    <source>
        <dbReference type="EMBL" id="GJD98986.1"/>
    </source>
</evidence>
<evidence type="ECO:0000256" key="1">
    <source>
        <dbReference type="SAM" id="MobiDB-lite"/>
    </source>
</evidence>
<accession>A0ABQ4S7P6</accession>
<comment type="caution">
    <text evidence="2">The sequence shown here is derived from an EMBL/GenBank/DDBJ whole genome shotgun (WGS) entry which is preliminary data.</text>
</comment>
<keyword evidence="3" id="KW-1185">Reference proteome</keyword>
<organism evidence="2 3">
    <name type="scientific">Methylobacterium isbiliense</name>
    <dbReference type="NCBI Taxonomy" id="315478"/>
    <lineage>
        <taxon>Bacteria</taxon>
        <taxon>Pseudomonadati</taxon>
        <taxon>Pseudomonadota</taxon>
        <taxon>Alphaproteobacteria</taxon>
        <taxon>Hyphomicrobiales</taxon>
        <taxon>Methylobacteriaceae</taxon>
        <taxon>Methylobacterium</taxon>
    </lineage>
</organism>
<reference evidence="2" key="2">
    <citation type="submission" date="2021-08" db="EMBL/GenBank/DDBJ databases">
        <authorList>
            <person name="Tani A."/>
            <person name="Ola A."/>
            <person name="Ogura Y."/>
            <person name="Katsura K."/>
            <person name="Hayashi T."/>
        </authorList>
    </citation>
    <scope>NUCLEOTIDE SEQUENCE</scope>
    <source>
        <strain evidence="2">DSM 17168</strain>
    </source>
</reference>
<dbReference type="EMBL" id="BPQQ01000009">
    <property type="protein sequence ID" value="GJD98986.1"/>
    <property type="molecule type" value="Genomic_DNA"/>
</dbReference>
<evidence type="ECO:0000313" key="3">
    <source>
        <dbReference type="Proteomes" id="UP001055153"/>
    </source>
</evidence>
<reference evidence="2" key="1">
    <citation type="journal article" date="2021" name="Front. Microbiol.">
        <title>Comprehensive Comparative Genomics and Phenotyping of Methylobacterium Species.</title>
        <authorList>
            <person name="Alessa O."/>
            <person name="Ogura Y."/>
            <person name="Fujitani Y."/>
            <person name="Takami H."/>
            <person name="Hayashi T."/>
            <person name="Sahin N."/>
            <person name="Tani A."/>
        </authorList>
    </citation>
    <scope>NUCLEOTIDE SEQUENCE</scope>
    <source>
        <strain evidence="2">DSM 17168</strain>
    </source>
</reference>
<dbReference type="Pfam" id="PF20099">
    <property type="entry name" value="DUF6489"/>
    <property type="match status" value="1"/>
</dbReference>
<gene>
    <name evidence="2" type="ORF">GMJLKIPL_0899</name>
</gene>
<feature type="region of interest" description="Disordered" evidence="1">
    <location>
        <begin position="59"/>
        <end position="81"/>
    </location>
</feature>
<dbReference type="RefSeq" id="WP_238233867.1">
    <property type="nucleotide sequence ID" value="NZ_BPQQ01000009.1"/>
</dbReference>
<dbReference type="Proteomes" id="UP001055153">
    <property type="component" value="Unassembled WGS sequence"/>
</dbReference>
<sequence>MQVTADVDCTPEEARVFLGVPDVRPLQAAVMAHMQERMLAEADRFSPERLMKAWMSLFGRAPPPASSRTKRDVPKGSEPTP</sequence>
<name>A0ABQ4S7P6_9HYPH</name>
<proteinExistence type="predicted"/>